<dbReference type="GeneID" id="108559274"/>
<dbReference type="SUPFAM" id="SSF56801">
    <property type="entry name" value="Acetyl-CoA synthetase-like"/>
    <property type="match status" value="1"/>
</dbReference>
<organism evidence="4 7">
    <name type="scientific">Nicrophorus vespilloides</name>
    <name type="common">Boreal carrion beetle</name>
    <dbReference type="NCBI Taxonomy" id="110193"/>
    <lineage>
        <taxon>Eukaryota</taxon>
        <taxon>Metazoa</taxon>
        <taxon>Ecdysozoa</taxon>
        <taxon>Arthropoda</taxon>
        <taxon>Hexapoda</taxon>
        <taxon>Insecta</taxon>
        <taxon>Pterygota</taxon>
        <taxon>Neoptera</taxon>
        <taxon>Endopterygota</taxon>
        <taxon>Coleoptera</taxon>
        <taxon>Polyphaga</taxon>
        <taxon>Staphyliniformia</taxon>
        <taxon>Silphidae</taxon>
        <taxon>Nicrophorinae</taxon>
        <taxon>Nicrophorus</taxon>
    </lineage>
</organism>
<evidence type="ECO:0000313" key="4">
    <source>
        <dbReference type="Proteomes" id="UP000695000"/>
    </source>
</evidence>
<evidence type="ECO:0000313" key="5">
    <source>
        <dbReference type="RefSeq" id="XP_017771988.1"/>
    </source>
</evidence>
<proteinExistence type="inferred from homology"/>
<reference evidence="5 6" key="1">
    <citation type="submission" date="2025-05" db="UniProtKB">
        <authorList>
            <consortium name="RefSeq"/>
        </authorList>
    </citation>
    <scope>IDENTIFICATION</scope>
    <source>
        <tissue evidence="5 6">Whole Larva</tissue>
    </source>
</reference>
<comment type="similarity">
    <text evidence="1">Belongs to the ATP-dependent AMP-binding enzyme family.</text>
</comment>
<evidence type="ECO:0000259" key="2">
    <source>
        <dbReference type="Pfam" id="PF00501"/>
    </source>
</evidence>
<accession>A0ABM1MBP0</accession>
<dbReference type="RefSeq" id="XP_017771990.1">
    <property type="nucleotide sequence ID" value="XM_017916501.1"/>
</dbReference>
<sequence length="585" mass="66087">MSGLLFGVTGKQVNRSTYTVVKRLQQTASHPLIKTSQQDVVPVFRRASNYTDKIALKDTYGRYTYGNLFMGAKELSSDISVNVGRKNSERVLFLCPNDASYVLTQWAIWMSGQIAVPLSSLHPQNLLEYYCNDSNAKLLVTIPEYAELMNRVAKNCNKQLLVLDDKLRQNATQKVPSRQCDMDAGLSKDFYNRSNSMILYTSGTTGNPKGVVLTHKNIVTQITTLLDAWRWTENDTILHCLPLHHVHGIVNALMCPLYAGAKINMLPKFDKDNVWSHLLGVNETASNRITTFMAVPTIYTKLIEEHKKLFSQDSKMCEHIKQILKTKVRLMVSGSAPLPIPVYEKWLEISGHKLLERFGMTEIGMCLSNTYEGNREPGYVGLPLPGVSVRLALKQESSDNDYENLIEVTNCNGQINIKKNKLIEGNPVGELHVKGESVFKEYFNRPQATQKEFTEDGWFKTGDLAKFNMDKELFKMLGRTSVDIIKCGGYKVSALEIETHLLGHPKVADTAVVGLKDETWGEIICAIVVLKPEATMDQEEMREWAKTKMPEYTVPKQLKIVQQIDKNAMGKINKKELIKKLFPEN</sequence>
<dbReference type="PROSITE" id="PS00455">
    <property type="entry name" value="AMP_BINDING"/>
    <property type="match status" value="1"/>
</dbReference>
<dbReference type="CDD" id="cd05941">
    <property type="entry name" value="MCS"/>
    <property type="match status" value="1"/>
</dbReference>
<protein>
    <submittedName>
        <fullName evidence="5 6">Acyl-CoA synthetase family member 3, mitochondrial</fullName>
    </submittedName>
</protein>
<dbReference type="Gene3D" id="3.40.50.12780">
    <property type="entry name" value="N-terminal domain of ligase-like"/>
    <property type="match status" value="1"/>
</dbReference>
<dbReference type="PANTHER" id="PTHR43201:SF8">
    <property type="entry name" value="ACYL-COA SYNTHETASE FAMILY MEMBER 3"/>
    <property type="match status" value="1"/>
</dbReference>
<evidence type="ECO:0000259" key="3">
    <source>
        <dbReference type="Pfam" id="PF13193"/>
    </source>
</evidence>
<name>A0ABM1MBP0_NICVS</name>
<dbReference type="Proteomes" id="UP000695000">
    <property type="component" value="Unplaced"/>
</dbReference>
<dbReference type="InterPro" id="IPR020845">
    <property type="entry name" value="AMP-binding_CS"/>
</dbReference>
<evidence type="ECO:0000313" key="7">
    <source>
        <dbReference type="RefSeq" id="XP_017771990.1"/>
    </source>
</evidence>
<evidence type="ECO:0000313" key="6">
    <source>
        <dbReference type="RefSeq" id="XP_017771989.1"/>
    </source>
</evidence>
<keyword evidence="4" id="KW-1185">Reference proteome</keyword>
<dbReference type="InterPro" id="IPR000873">
    <property type="entry name" value="AMP-dep_synth/lig_dom"/>
</dbReference>
<dbReference type="InterPro" id="IPR042099">
    <property type="entry name" value="ANL_N_sf"/>
</dbReference>
<gene>
    <name evidence="5 6 7" type="primary">LOC108559274</name>
</gene>
<feature type="domain" description="AMP-binding enzyme C-terminal" evidence="3">
    <location>
        <begin position="496"/>
        <end position="571"/>
    </location>
</feature>
<feature type="domain" description="AMP-dependent synthetase/ligase" evidence="2">
    <location>
        <begin position="44"/>
        <end position="443"/>
    </location>
</feature>
<dbReference type="Gene3D" id="3.30.300.30">
    <property type="match status" value="1"/>
</dbReference>
<dbReference type="InterPro" id="IPR045851">
    <property type="entry name" value="AMP-bd_C_sf"/>
</dbReference>
<dbReference type="Pfam" id="PF00501">
    <property type="entry name" value="AMP-binding"/>
    <property type="match status" value="1"/>
</dbReference>
<dbReference type="Pfam" id="PF13193">
    <property type="entry name" value="AMP-binding_C"/>
    <property type="match status" value="1"/>
</dbReference>
<evidence type="ECO:0000256" key="1">
    <source>
        <dbReference type="ARBA" id="ARBA00006432"/>
    </source>
</evidence>
<dbReference type="RefSeq" id="XP_017771988.1">
    <property type="nucleotide sequence ID" value="XM_017916499.1"/>
</dbReference>
<dbReference type="InterPro" id="IPR025110">
    <property type="entry name" value="AMP-bd_C"/>
</dbReference>
<dbReference type="PANTHER" id="PTHR43201">
    <property type="entry name" value="ACYL-COA SYNTHETASE"/>
    <property type="match status" value="1"/>
</dbReference>
<dbReference type="RefSeq" id="XP_017771989.1">
    <property type="nucleotide sequence ID" value="XM_017916500.1"/>
</dbReference>